<evidence type="ECO:0000256" key="7">
    <source>
        <dbReference type="ARBA" id="ARBA00022989"/>
    </source>
</evidence>
<evidence type="ECO:0000313" key="13">
    <source>
        <dbReference type="Proteomes" id="UP000192468"/>
    </source>
</evidence>
<name>A0A1W1XBT9_9CLOT</name>
<sequence>MLNLIKFLKPYKKECILGPIFKLTEAILELLLPTIMALIVNKGIATHNTNYVLKMGGLMIVMALLGFCSSLTCQHFAARASQGFGTYLRNTLFEHISSLSYVEIDSLGTPSLINRITSDVNQLQLAVAMLIRLVVRAPFICIGGIIMAMILDLKLSIILIITTPIFAIILYFIINKTAPLYRMYQNKLDKIGLILRENLSGVRVIRAFAKTSSEETRFNKSNDDLTSTGVLVGKISALLSPLTTLVMNAAIVVVLWVSGYQINLGNLSQGVIIAYVNYITQILLALVVVSNLVITFTKAFASANRVNEVLLTSPSIIDINENPATIEHSNSHKNMIEFKNVSFGYNTTGDIALNDISVSINKGETVGLIGSTGSGKSTFINLIPRFYEVTSGEILIHGHNIKDYPLETLRDKISIVPQKAVLFTGSILENIRWGKKDATYEEVVSAAKIAQADEFIVNLPSGYDTNVSRGGLNFSGGQKQRLTIARAVVKKPEILILDDSSSALDFATDAALRSAIKNSSNDMTVLIVSQRASSIKYADKIIVFNDGEIAGVGKHTELMNNCEIYKEICLSQLSSKEVK</sequence>
<dbReference type="SUPFAM" id="SSF52540">
    <property type="entry name" value="P-loop containing nucleoside triphosphate hydrolases"/>
    <property type="match status" value="1"/>
</dbReference>
<evidence type="ECO:0000259" key="11">
    <source>
        <dbReference type="PROSITE" id="PS50929"/>
    </source>
</evidence>
<dbReference type="PROSITE" id="PS50929">
    <property type="entry name" value="ABC_TM1F"/>
    <property type="match status" value="1"/>
</dbReference>
<dbReference type="STRING" id="1121291.SAMN02745134_01248"/>
<gene>
    <name evidence="12" type="ORF">SAMN02745134_01248</name>
</gene>
<dbReference type="GO" id="GO:0016887">
    <property type="term" value="F:ATP hydrolysis activity"/>
    <property type="evidence" value="ECO:0007669"/>
    <property type="project" value="InterPro"/>
</dbReference>
<evidence type="ECO:0000256" key="4">
    <source>
        <dbReference type="ARBA" id="ARBA00022692"/>
    </source>
</evidence>
<proteinExistence type="predicted"/>
<dbReference type="AlphaFoldDB" id="A0A1W1XBT9"/>
<dbReference type="GO" id="GO:0015421">
    <property type="term" value="F:ABC-type oligopeptide transporter activity"/>
    <property type="evidence" value="ECO:0007669"/>
    <property type="project" value="TreeGrafter"/>
</dbReference>
<evidence type="ECO:0000259" key="10">
    <source>
        <dbReference type="PROSITE" id="PS50893"/>
    </source>
</evidence>
<dbReference type="SUPFAM" id="SSF90123">
    <property type="entry name" value="ABC transporter transmembrane region"/>
    <property type="match status" value="1"/>
</dbReference>
<accession>A0A1W1XBT9</accession>
<dbReference type="GO" id="GO:0005524">
    <property type="term" value="F:ATP binding"/>
    <property type="evidence" value="ECO:0007669"/>
    <property type="project" value="UniProtKB-KW"/>
</dbReference>
<reference evidence="12 13" key="1">
    <citation type="submission" date="2017-04" db="EMBL/GenBank/DDBJ databases">
        <authorList>
            <person name="Afonso C.L."/>
            <person name="Miller P.J."/>
            <person name="Scott M.A."/>
            <person name="Spackman E."/>
            <person name="Goraichik I."/>
            <person name="Dimitrov K.M."/>
            <person name="Suarez D.L."/>
            <person name="Swayne D.E."/>
        </authorList>
    </citation>
    <scope>NUCLEOTIDE SEQUENCE [LARGE SCALE GENOMIC DNA]</scope>
    <source>
        <strain evidence="12 13">DSM 12555</strain>
    </source>
</reference>
<dbReference type="RefSeq" id="WP_084114747.1">
    <property type="nucleotide sequence ID" value="NZ_FWXH01000003.1"/>
</dbReference>
<evidence type="ECO:0000313" key="12">
    <source>
        <dbReference type="EMBL" id="SMC21333.1"/>
    </source>
</evidence>
<dbReference type="InterPro" id="IPR011527">
    <property type="entry name" value="ABC1_TM_dom"/>
</dbReference>
<keyword evidence="13" id="KW-1185">Reference proteome</keyword>
<keyword evidence="4 9" id="KW-0812">Transmembrane</keyword>
<protein>
    <submittedName>
        <fullName evidence="12">ATP-binding cassette, subfamily B</fullName>
    </submittedName>
</protein>
<dbReference type="OrthoDB" id="9762778at2"/>
<keyword evidence="6 12" id="KW-0067">ATP-binding</keyword>
<feature type="transmembrane region" description="Helical" evidence="9">
    <location>
        <begin position="157"/>
        <end position="174"/>
    </location>
</feature>
<keyword evidence="5" id="KW-0547">Nucleotide-binding</keyword>
<dbReference type="SMART" id="SM00382">
    <property type="entry name" value="AAA"/>
    <property type="match status" value="1"/>
</dbReference>
<dbReference type="CDD" id="cd18548">
    <property type="entry name" value="ABC_6TM_Tm287_like"/>
    <property type="match status" value="1"/>
</dbReference>
<dbReference type="InterPro" id="IPR017871">
    <property type="entry name" value="ABC_transporter-like_CS"/>
</dbReference>
<dbReference type="Pfam" id="PF00005">
    <property type="entry name" value="ABC_tran"/>
    <property type="match status" value="1"/>
</dbReference>
<organism evidence="12 13">
    <name type="scientific">Clostridium acidisoli DSM 12555</name>
    <dbReference type="NCBI Taxonomy" id="1121291"/>
    <lineage>
        <taxon>Bacteria</taxon>
        <taxon>Bacillati</taxon>
        <taxon>Bacillota</taxon>
        <taxon>Clostridia</taxon>
        <taxon>Eubacteriales</taxon>
        <taxon>Clostridiaceae</taxon>
        <taxon>Clostridium</taxon>
    </lineage>
</organism>
<feature type="transmembrane region" description="Helical" evidence="9">
    <location>
        <begin position="20"/>
        <end position="39"/>
    </location>
</feature>
<evidence type="ECO:0000256" key="8">
    <source>
        <dbReference type="ARBA" id="ARBA00023136"/>
    </source>
</evidence>
<feature type="domain" description="ABC transmembrane type-1" evidence="11">
    <location>
        <begin position="16"/>
        <end position="298"/>
    </location>
</feature>
<dbReference type="GO" id="GO:0005886">
    <property type="term" value="C:plasma membrane"/>
    <property type="evidence" value="ECO:0007669"/>
    <property type="project" value="UniProtKB-SubCell"/>
</dbReference>
<dbReference type="Gene3D" id="3.40.50.300">
    <property type="entry name" value="P-loop containing nucleotide triphosphate hydrolases"/>
    <property type="match status" value="1"/>
</dbReference>
<keyword evidence="8 9" id="KW-0472">Membrane</keyword>
<dbReference type="PROSITE" id="PS00211">
    <property type="entry name" value="ABC_TRANSPORTER_1"/>
    <property type="match status" value="1"/>
</dbReference>
<dbReference type="Gene3D" id="1.20.1560.10">
    <property type="entry name" value="ABC transporter type 1, transmembrane domain"/>
    <property type="match status" value="1"/>
</dbReference>
<evidence type="ECO:0000256" key="9">
    <source>
        <dbReference type="SAM" id="Phobius"/>
    </source>
</evidence>
<comment type="subcellular location">
    <subcellularLocation>
        <location evidence="1">Cell membrane</location>
        <topology evidence="1">Multi-pass membrane protein</topology>
    </subcellularLocation>
</comment>
<evidence type="ECO:0000256" key="2">
    <source>
        <dbReference type="ARBA" id="ARBA00022448"/>
    </source>
</evidence>
<dbReference type="InterPro" id="IPR003593">
    <property type="entry name" value="AAA+_ATPase"/>
</dbReference>
<feature type="transmembrane region" description="Helical" evidence="9">
    <location>
        <begin position="272"/>
        <end position="294"/>
    </location>
</feature>
<keyword evidence="3" id="KW-1003">Cell membrane</keyword>
<feature type="domain" description="ABC transporter" evidence="10">
    <location>
        <begin position="336"/>
        <end position="571"/>
    </location>
</feature>
<dbReference type="InterPro" id="IPR036640">
    <property type="entry name" value="ABC1_TM_sf"/>
</dbReference>
<feature type="transmembrane region" description="Helical" evidence="9">
    <location>
        <begin position="237"/>
        <end position="260"/>
    </location>
</feature>
<feature type="transmembrane region" description="Helical" evidence="9">
    <location>
        <begin position="51"/>
        <end position="73"/>
    </location>
</feature>
<keyword evidence="2" id="KW-0813">Transport</keyword>
<dbReference type="EMBL" id="FWXH01000003">
    <property type="protein sequence ID" value="SMC21333.1"/>
    <property type="molecule type" value="Genomic_DNA"/>
</dbReference>
<feature type="transmembrane region" description="Helical" evidence="9">
    <location>
        <begin position="133"/>
        <end position="151"/>
    </location>
</feature>
<dbReference type="InterPro" id="IPR027417">
    <property type="entry name" value="P-loop_NTPase"/>
</dbReference>
<evidence type="ECO:0000256" key="6">
    <source>
        <dbReference type="ARBA" id="ARBA00022840"/>
    </source>
</evidence>
<dbReference type="Proteomes" id="UP000192468">
    <property type="component" value="Unassembled WGS sequence"/>
</dbReference>
<evidence type="ECO:0000256" key="3">
    <source>
        <dbReference type="ARBA" id="ARBA00022475"/>
    </source>
</evidence>
<dbReference type="FunFam" id="3.40.50.300:FF:000221">
    <property type="entry name" value="Multidrug ABC transporter ATP-binding protein"/>
    <property type="match status" value="1"/>
</dbReference>
<dbReference type="PANTHER" id="PTHR43394:SF1">
    <property type="entry name" value="ATP-BINDING CASSETTE SUB-FAMILY B MEMBER 10, MITOCHONDRIAL"/>
    <property type="match status" value="1"/>
</dbReference>
<dbReference type="PANTHER" id="PTHR43394">
    <property type="entry name" value="ATP-DEPENDENT PERMEASE MDL1, MITOCHONDRIAL"/>
    <property type="match status" value="1"/>
</dbReference>
<evidence type="ECO:0000256" key="1">
    <source>
        <dbReference type="ARBA" id="ARBA00004651"/>
    </source>
</evidence>
<dbReference type="InterPro" id="IPR003439">
    <property type="entry name" value="ABC_transporter-like_ATP-bd"/>
</dbReference>
<keyword evidence="7 9" id="KW-1133">Transmembrane helix</keyword>
<evidence type="ECO:0000256" key="5">
    <source>
        <dbReference type="ARBA" id="ARBA00022741"/>
    </source>
</evidence>
<dbReference type="Pfam" id="PF00664">
    <property type="entry name" value="ABC_membrane"/>
    <property type="match status" value="1"/>
</dbReference>
<dbReference type="PROSITE" id="PS50893">
    <property type="entry name" value="ABC_TRANSPORTER_2"/>
    <property type="match status" value="1"/>
</dbReference>
<dbReference type="InterPro" id="IPR039421">
    <property type="entry name" value="Type_1_exporter"/>
</dbReference>